<keyword evidence="5" id="KW-0732">Signal</keyword>
<comment type="caution">
    <text evidence="7">The sequence shown here is derived from an EMBL/GenBank/DDBJ whole genome shotgun (WGS) entry which is preliminary data.</text>
</comment>
<reference evidence="7" key="1">
    <citation type="submission" date="2021-11" db="EMBL/GenBank/DDBJ databases">
        <title>Vibrio ZSDE26 sp. nov. and Vibrio ZSDZ34 sp. nov., isolated from coastal seawater in Qingdao.</title>
        <authorList>
            <person name="Zhang P."/>
        </authorList>
    </citation>
    <scope>NUCLEOTIDE SEQUENCE</scope>
    <source>
        <strain evidence="7">ZSDZ34</strain>
    </source>
</reference>
<evidence type="ECO:0000256" key="2">
    <source>
        <dbReference type="ARBA" id="ARBA00023157"/>
    </source>
</evidence>
<dbReference type="InterPro" id="IPR043504">
    <property type="entry name" value="Peptidase_S1_PA_chymotrypsin"/>
</dbReference>
<dbReference type="CDD" id="cd00190">
    <property type="entry name" value="Tryp_SPc"/>
    <property type="match status" value="1"/>
</dbReference>
<dbReference type="InterPro" id="IPR009003">
    <property type="entry name" value="Peptidase_S1_PA"/>
</dbReference>
<dbReference type="InterPro" id="IPR033116">
    <property type="entry name" value="TRYPSIN_SER"/>
</dbReference>
<feature type="domain" description="Peptidase S1" evidence="6">
    <location>
        <begin position="41"/>
        <end position="293"/>
    </location>
</feature>
<keyword evidence="3 7" id="KW-0645">Protease</keyword>
<evidence type="ECO:0000259" key="6">
    <source>
        <dbReference type="PROSITE" id="PS50240"/>
    </source>
</evidence>
<dbReference type="Proteomes" id="UP001139488">
    <property type="component" value="Unassembled WGS sequence"/>
</dbReference>
<gene>
    <name evidence="7" type="ORF">LNL84_05455</name>
</gene>
<name>A0A9X1W8D6_9VIBR</name>
<dbReference type="RefSeq" id="WP_244355717.1">
    <property type="nucleotide sequence ID" value="NZ_JAJNNZ010000003.1"/>
</dbReference>
<keyword evidence="4" id="KW-0812">Transmembrane</keyword>
<protein>
    <submittedName>
        <fullName evidence="7">Trypsin-like serine protease</fullName>
        <ecNumber evidence="7">3.4.21.-</ecNumber>
    </submittedName>
</protein>
<keyword evidence="8" id="KW-1185">Reference proteome</keyword>
<evidence type="ECO:0000256" key="1">
    <source>
        <dbReference type="ARBA" id="ARBA00007664"/>
    </source>
</evidence>
<accession>A0A9X1W8D6</accession>
<dbReference type="GO" id="GO:0004252">
    <property type="term" value="F:serine-type endopeptidase activity"/>
    <property type="evidence" value="ECO:0007669"/>
    <property type="project" value="InterPro"/>
</dbReference>
<evidence type="ECO:0000256" key="5">
    <source>
        <dbReference type="SAM" id="SignalP"/>
    </source>
</evidence>
<dbReference type="PROSITE" id="PS51257">
    <property type="entry name" value="PROKAR_LIPOPROTEIN"/>
    <property type="match status" value="1"/>
</dbReference>
<dbReference type="EMBL" id="JAJNNZ010000003">
    <property type="protein sequence ID" value="MCJ2376277.1"/>
    <property type="molecule type" value="Genomic_DNA"/>
</dbReference>
<feature type="chain" id="PRO_5040919471" evidence="5">
    <location>
        <begin position="29"/>
        <end position="373"/>
    </location>
</feature>
<dbReference type="Pfam" id="PF00089">
    <property type="entry name" value="Trypsin"/>
    <property type="match status" value="1"/>
</dbReference>
<keyword evidence="4" id="KW-1133">Transmembrane helix</keyword>
<keyword evidence="3 7" id="KW-0378">Hydrolase</keyword>
<dbReference type="PROSITE" id="PS00134">
    <property type="entry name" value="TRYPSIN_HIS"/>
    <property type="match status" value="1"/>
</dbReference>
<dbReference type="GO" id="GO:0006508">
    <property type="term" value="P:proteolysis"/>
    <property type="evidence" value="ECO:0007669"/>
    <property type="project" value="UniProtKB-KW"/>
</dbReference>
<dbReference type="PROSITE" id="PS50240">
    <property type="entry name" value="TRYPSIN_DOM"/>
    <property type="match status" value="1"/>
</dbReference>
<dbReference type="PRINTS" id="PR00722">
    <property type="entry name" value="CHYMOTRYPSIN"/>
</dbReference>
<dbReference type="PANTHER" id="PTHR24276:SF98">
    <property type="entry name" value="FI18310P1-RELATED"/>
    <property type="match status" value="1"/>
</dbReference>
<feature type="transmembrane region" description="Helical" evidence="4">
    <location>
        <begin position="340"/>
        <end position="363"/>
    </location>
</feature>
<dbReference type="PROSITE" id="PS00135">
    <property type="entry name" value="TRYPSIN_SER"/>
    <property type="match status" value="1"/>
</dbReference>
<dbReference type="SMART" id="SM00020">
    <property type="entry name" value="Tryp_SPc"/>
    <property type="match status" value="1"/>
</dbReference>
<dbReference type="InterPro" id="IPR050430">
    <property type="entry name" value="Peptidase_S1"/>
</dbReference>
<dbReference type="InterPro" id="IPR001254">
    <property type="entry name" value="Trypsin_dom"/>
</dbReference>
<evidence type="ECO:0000313" key="7">
    <source>
        <dbReference type="EMBL" id="MCJ2376277.1"/>
    </source>
</evidence>
<comment type="similarity">
    <text evidence="1">Belongs to the peptidase S1 family.</text>
</comment>
<proteinExistence type="inferred from homology"/>
<dbReference type="InterPro" id="IPR018114">
    <property type="entry name" value="TRYPSIN_HIS"/>
</dbReference>
<dbReference type="PANTHER" id="PTHR24276">
    <property type="entry name" value="POLYSERASE-RELATED"/>
    <property type="match status" value="1"/>
</dbReference>
<feature type="signal peptide" evidence="5">
    <location>
        <begin position="1"/>
        <end position="28"/>
    </location>
</feature>
<sequence length="373" mass="40164">MQYRISPKQLATVIAVILSCGMTLPSVASDTEKSIEVSPYIVNGEDALVDDFPSFVSLFVDSIEIDGIYYPSSYCGGTLLDSEHVLTAAHCLYGSVVNQLFTVVVPKLQDENDYPYGSVEQIRISAVYYPDNYVDSTSRLLPNDIAILKLEQAISVANYITIPTNESYRTASELFQAVGHGNTATNTSSTSQLQMATLTWVDNQTCASNFTGGSNLTEKQICFTGDYSNATGLKAGTCQGDSGGPVYWSENGTQVQVGITSFGPALCGDPGSKVTAVYTEITDHRNWINSVLSGAEQPKRTSDDSVRRGYIDIYGSIINDVGGIEVPSTPKTGGGGGGGISYYVGLWLALIVALRSAVLLPNWRSWRAKVWRS</sequence>
<dbReference type="EC" id="3.4.21.-" evidence="7"/>
<evidence type="ECO:0000256" key="4">
    <source>
        <dbReference type="SAM" id="Phobius"/>
    </source>
</evidence>
<dbReference type="SUPFAM" id="SSF50494">
    <property type="entry name" value="Trypsin-like serine proteases"/>
    <property type="match status" value="1"/>
</dbReference>
<evidence type="ECO:0000313" key="8">
    <source>
        <dbReference type="Proteomes" id="UP001139488"/>
    </source>
</evidence>
<organism evidence="7 8">
    <name type="scientific">Vibrio gelatinilyticus</name>
    <dbReference type="NCBI Taxonomy" id="2893468"/>
    <lineage>
        <taxon>Bacteria</taxon>
        <taxon>Pseudomonadati</taxon>
        <taxon>Pseudomonadota</taxon>
        <taxon>Gammaproteobacteria</taxon>
        <taxon>Vibrionales</taxon>
        <taxon>Vibrionaceae</taxon>
        <taxon>Vibrio</taxon>
    </lineage>
</organism>
<dbReference type="Gene3D" id="2.40.10.10">
    <property type="entry name" value="Trypsin-like serine proteases"/>
    <property type="match status" value="1"/>
</dbReference>
<keyword evidence="3" id="KW-0720">Serine protease</keyword>
<keyword evidence="4" id="KW-0472">Membrane</keyword>
<keyword evidence="2" id="KW-1015">Disulfide bond</keyword>
<dbReference type="AlphaFoldDB" id="A0A9X1W8D6"/>
<evidence type="ECO:0000256" key="3">
    <source>
        <dbReference type="RuleBase" id="RU363034"/>
    </source>
</evidence>
<dbReference type="InterPro" id="IPR001314">
    <property type="entry name" value="Peptidase_S1A"/>
</dbReference>